<dbReference type="Proteomes" id="UP000799538">
    <property type="component" value="Unassembled WGS sequence"/>
</dbReference>
<dbReference type="EMBL" id="ML992508">
    <property type="protein sequence ID" value="KAF2222656.1"/>
    <property type="molecule type" value="Genomic_DNA"/>
</dbReference>
<dbReference type="OrthoDB" id="4424523at2759"/>
<organism evidence="1 2">
    <name type="scientific">Elsinoe ampelina</name>
    <dbReference type="NCBI Taxonomy" id="302913"/>
    <lineage>
        <taxon>Eukaryota</taxon>
        <taxon>Fungi</taxon>
        <taxon>Dikarya</taxon>
        <taxon>Ascomycota</taxon>
        <taxon>Pezizomycotina</taxon>
        <taxon>Dothideomycetes</taxon>
        <taxon>Dothideomycetidae</taxon>
        <taxon>Myriangiales</taxon>
        <taxon>Elsinoaceae</taxon>
        <taxon>Elsinoe</taxon>
    </lineage>
</organism>
<accession>A0A6A6GA66</accession>
<evidence type="ECO:0000313" key="1">
    <source>
        <dbReference type="EMBL" id="KAF2222656.1"/>
    </source>
</evidence>
<gene>
    <name evidence="1" type="ORF">BDZ85DRAFT_313690</name>
</gene>
<proteinExistence type="predicted"/>
<evidence type="ECO:0000313" key="2">
    <source>
        <dbReference type="Proteomes" id="UP000799538"/>
    </source>
</evidence>
<keyword evidence="2" id="KW-1185">Reference proteome</keyword>
<name>A0A6A6GA66_9PEZI</name>
<protein>
    <submittedName>
        <fullName evidence="1">Uncharacterized protein</fullName>
    </submittedName>
</protein>
<dbReference type="AlphaFoldDB" id="A0A6A6GA66"/>
<sequence length="202" mass="23154">MSTSDPNSYHNDEYKPLPSPSRNIYNSLIESSHDKWGWLIYRTTYADDAAWDRFKAFDKEKFDGATREGLRAHFAERAEGAYGREQPRATDTWKLTSAARYRYFLQVDEEAVVEFIAEDPTYPDLNHDGGSHVKLIKVEWEPDVEADPEEIAYEVIDGLSQYDVGWMEIGSPQIGIDLYEPLSGPEDAWSLEYLRPPGMFSG</sequence>
<reference evidence="2" key="1">
    <citation type="journal article" date="2020" name="Stud. Mycol.">
        <title>101 Dothideomycetes genomes: A test case for predicting lifestyles and emergence of pathogens.</title>
        <authorList>
            <person name="Haridas S."/>
            <person name="Albert R."/>
            <person name="Binder M."/>
            <person name="Bloem J."/>
            <person name="LaButti K."/>
            <person name="Salamov A."/>
            <person name="Andreopoulos B."/>
            <person name="Baker S."/>
            <person name="Barry K."/>
            <person name="Bills G."/>
            <person name="Bluhm B."/>
            <person name="Cannon C."/>
            <person name="Castanera R."/>
            <person name="Culley D."/>
            <person name="Daum C."/>
            <person name="Ezra D."/>
            <person name="Gonzalez J."/>
            <person name="Henrissat B."/>
            <person name="Kuo A."/>
            <person name="Liang C."/>
            <person name="Lipzen A."/>
            <person name="Lutzoni F."/>
            <person name="Magnuson J."/>
            <person name="Mondo S."/>
            <person name="Nolan M."/>
            <person name="Ohm R."/>
            <person name="Pangilinan J."/>
            <person name="Park H.-J."/>
            <person name="Ramirez L."/>
            <person name="Alfaro M."/>
            <person name="Sun H."/>
            <person name="Tritt A."/>
            <person name="Yoshinaga Y."/>
            <person name="Zwiers L.-H."/>
            <person name="Turgeon B."/>
            <person name="Goodwin S."/>
            <person name="Spatafora J."/>
            <person name="Crous P."/>
            <person name="Grigoriev I."/>
        </authorList>
    </citation>
    <scope>NUCLEOTIDE SEQUENCE [LARGE SCALE GENOMIC DNA]</scope>
    <source>
        <strain evidence="2">CECT 20119</strain>
    </source>
</reference>